<keyword evidence="1" id="KW-0812">Transmembrane</keyword>
<dbReference type="AlphaFoldDB" id="A0A3S5IUQ0"/>
<proteinExistence type="predicted"/>
<feature type="transmembrane region" description="Helical" evidence="1">
    <location>
        <begin position="23"/>
        <end position="44"/>
    </location>
</feature>
<sequence>MGHSREHPAAHNHRELVLMQHRIASFLMVFSVIVVAFFVLIVSIQKEDTSCQTRADAAAYSVYAQTTGKHDTLVSDLVAALKSHGVHAEPSEAAANATWRIDVFDTHQKTLLTSGFRLLRQSGDVDWLWRLRYLEHSICRPERKLSMEALPNVDSEKVSYHVTAINTRGGRAFLYQADVLTRDRDRITTFPELQSLFPGFNAKSASLQMVATDSVEVSRRFAAELYYGASPLDIELLVDQRKPAAGGTAYWQIALSTKSILAEEALRDVRGIVAEWAGNTSVLCHPSKCGAGYDDPFLQC</sequence>
<accession>A0A3S5IUQ0</accession>
<dbReference type="GeneID" id="40314149"/>
<protein>
    <submittedName>
        <fullName evidence="2">Uncharacterized protein</fullName>
    </submittedName>
</protein>
<evidence type="ECO:0000256" key="1">
    <source>
        <dbReference type="SAM" id="Phobius"/>
    </source>
</evidence>
<name>A0A3S5IUQ0_9TRYP</name>
<keyword evidence="3" id="KW-1185">Reference proteome</keyword>
<evidence type="ECO:0000313" key="2">
    <source>
        <dbReference type="EMBL" id="RNF27230.1"/>
    </source>
</evidence>
<dbReference type="Proteomes" id="UP000284403">
    <property type="component" value="Unassembled WGS sequence"/>
</dbReference>
<organism evidence="2 3">
    <name type="scientific">Trypanosoma conorhini</name>
    <dbReference type="NCBI Taxonomy" id="83891"/>
    <lineage>
        <taxon>Eukaryota</taxon>
        <taxon>Discoba</taxon>
        <taxon>Euglenozoa</taxon>
        <taxon>Kinetoplastea</taxon>
        <taxon>Metakinetoplastina</taxon>
        <taxon>Trypanosomatida</taxon>
        <taxon>Trypanosomatidae</taxon>
        <taxon>Trypanosoma</taxon>
    </lineage>
</organism>
<keyword evidence="1" id="KW-1133">Transmembrane helix</keyword>
<dbReference type="EMBL" id="MKKU01000012">
    <property type="protein sequence ID" value="RNF27230.1"/>
    <property type="molecule type" value="Genomic_DNA"/>
</dbReference>
<comment type="caution">
    <text evidence="2">The sequence shown here is derived from an EMBL/GenBank/DDBJ whole genome shotgun (WGS) entry which is preliminary data.</text>
</comment>
<gene>
    <name evidence="2" type="ORF">Tco025E_00538</name>
</gene>
<evidence type="ECO:0000313" key="3">
    <source>
        <dbReference type="Proteomes" id="UP000284403"/>
    </source>
</evidence>
<reference evidence="2 3" key="1">
    <citation type="journal article" date="2018" name="BMC Genomics">
        <title>Genomic comparison of Trypanosoma conorhini and Trypanosoma rangeli to Trypanosoma cruzi strains of high and low virulence.</title>
        <authorList>
            <person name="Bradwell K.R."/>
            <person name="Koparde V.N."/>
            <person name="Matveyev A.V."/>
            <person name="Serrano M.G."/>
            <person name="Alves J.M."/>
            <person name="Parikh H."/>
            <person name="Huang B."/>
            <person name="Lee V."/>
            <person name="Espinosa-Alvarez O."/>
            <person name="Ortiz P.A."/>
            <person name="Costa-Martins A.G."/>
            <person name="Teixeira M.M."/>
            <person name="Buck G.A."/>
        </authorList>
    </citation>
    <scope>NUCLEOTIDE SEQUENCE [LARGE SCALE GENOMIC DNA]</scope>
    <source>
        <strain evidence="2 3">025E</strain>
    </source>
</reference>
<dbReference type="RefSeq" id="XP_029232436.1">
    <property type="nucleotide sequence ID" value="XM_029367478.1"/>
</dbReference>
<keyword evidence="1" id="KW-0472">Membrane</keyword>
<dbReference type="OrthoDB" id="270593at2759"/>